<dbReference type="PANTHER" id="PTHR42643">
    <property type="entry name" value="IONOTROPIC RECEPTOR 20A-RELATED"/>
    <property type="match status" value="1"/>
</dbReference>
<evidence type="ECO:0000256" key="7">
    <source>
        <dbReference type="ARBA" id="ARBA00023180"/>
    </source>
</evidence>
<proteinExistence type="predicted"/>
<dbReference type="AlphaFoldDB" id="A0A226CVT1"/>
<evidence type="ECO:0000256" key="8">
    <source>
        <dbReference type="SAM" id="Phobius"/>
    </source>
</evidence>
<dbReference type="EMBL" id="LNIX01000076">
    <property type="protein sequence ID" value="OXA36724.1"/>
    <property type="molecule type" value="Genomic_DNA"/>
</dbReference>
<evidence type="ECO:0000256" key="5">
    <source>
        <dbReference type="ARBA" id="ARBA00023136"/>
    </source>
</evidence>
<evidence type="ECO:0000256" key="2">
    <source>
        <dbReference type="ARBA" id="ARBA00022475"/>
    </source>
</evidence>
<keyword evidence="3 8" id="KW-0812">Transmembrane</keyword>
<evidence type="ECO:0000256" key="1">
    <source>
        <dbReference type="ARBA" id="ARBA00004651"/>
    </source>
</evidence>
<evidence type="ECO:0000313" key="10">
    <source>
        <dbReference type="Proteomes" id="UP000198287"/>
    </source>
</evidence>
<dbReference type="InterPro" id="IPR052192">
    <property type="entry name" value="Insect_Ionotropic_Sensory_Rcpt"/>
</dbReference>
<feature type="transmembrane region" description="Helical" evidence="8">
    <location>
        <begin position="114"/>
        <end position="137"/>
    </location>
</feature>
<feature type="transmembrane region" description="Helical" evidence="8">
    <location>
        <begin position="430"/>
        <end position="456"/>
    </location>
</feature>
<gene>
    <name evidence="9" type="ORF">Fcan01_28504</name>
</gene>
<protein>
    <recommendedName>
        <fullName evidence="11">Ionotropic glutamate receptor C-terminal domain-containing protein</fullName>
    </recommendedName>
</protein>
<reference evidence="9 10" key="1">
    <citation type="submission" date="2015-12" db="EMBL/GenBank/DDBJ databases">
        <title>The genome of Folsomia candida.</title>
        <authorList>
            <person name="Faddeeva A."/>
            <person name="Derks M.F."/>
            <person name="Anvar Y."/>
            <person name="Smit S."/>
            <person name="Van Straalen N."/>
            <person name="Roelofs D."/>
        </authorList>
    </citation>
    <scope>NUCLEOTIDE SEQUENCE [LARGE SCALE GENOMIC DNA]</scope>
    <source>
        <strain evidence="9 10">VU population</strain>
        <tissue evidence="9">Whole body</tissue>
    </source>
</reference>
<dbReference type="PANTHER" id="PTHR42643:SF24">
    <property type="entry name" value="IONOTROPIC RECEPTOR 60A"/>
    <property type="match status" value="1"/>
</dbReference>
<comment type="subcellular location">
    <subcellularLocation>
        <location evidence="1">Cell membrane</location>
        <topology evidence="1">Multi-pass membrane protein</topology>
    </subcellularLocation>
</comment>
<comment type="caution">
    <text evidence="9">The sequence shown here is derived from an EMBL/GenBank/DDBJ whole genome shotgun (WGS) entry which is preliminary data.</text>
</comment>
<sequence length="501" mass="57421">MTILGMPREEWCVRVSLKETKEAIDSRSGYDRTLYKTIQTLYQDVFAKGNISYRESNYCNLDTEVRPHYQADREPPVIDVALIVTGNEGYQFLTCYSQPYITFAFYLSPYQTELWIVLGFTLATIIALATTVVHFLSREDRQHFSAWLFVLASLFEESGFMPSKIEKAAFFRICFGIWSIMSVILTNGYNGIMISDLNSPRRLAHPEYFDDLSLNLSKAESQWKFAWDEFSEFIFSVQVGSTSNVTNASDKCYRLLSPIRANVGHFIPEILFALFKLGFDFLGRYTADSDKLKVGVSFKELNLFNPRYSYYPKGFSEKYGYSELQGKIESDVVQCGKTVFIAHASEVKLEYEFLSKMYPLTKFFVSSEAIVRFPTGILFQFPWRSRLVKSLNRLAEGEIWQYVDYDEKRGNNFNRSAAKKQFVNDQLVNIATLGGALPTLFILAGGLIMVTGFIFMMECRTEITLKARHVWQALFLGRFRKVEKLEVKSAGSGLRDIGSSN</sequence>
<keyword evidence="4 8" id="KW-1133">Transmembrane helix</keyword>
<evidence type="ECO:0000256" key="3">
    <source>
        <dbReference type="ARBA" id="ARBA00022692"/>
    </source>
</evidence>
<dbReference type="GO" id="GO:0005886">
    <property type="term" value="C:plasma membrane"/>
    <property type="evidence" value="ECO:0007669"/>
    <property type="project" value="UniProtKB-SubCell"/>
</dbReference>
<dbReference type="Proteomes" id="UP000198287">
    <property type="component" value="Unassembled WGS sequence"/>
</dbReference>
<name>A0A226CVT1_FOLCA</name>
<evidence type="ECO:0000256" key="6">
    <source>
        <dbReference type="ARBA" id="ARBA00023170"/>
    </source>
</evidence>
<dbReference type="Gene3D" id="1.10.287.70">
    <property type="match status" value="1"/>
</dbReference>
<keyword evidence="5 8" id="KW-0472">Membrane</keyword>
<keyword evidence="2" id="KW-1003">Cell membrane</keyword>
<organism evidence="9 10">
    <name type="scientific">Folsomia candida</name>
    <name type="common">Springtail</name>
    <dbReference type="NCBI Taxonomy" id="158441"/>
    <lineage>
        <taxon>Eukaryota</taxon>
        <taxon>Metazoa</taxon>
        <taxon>Ecdysozoa</taxon>
        <taxon>Arthropoda</taxon>
        <taxon>Hexapoda</taxon>
        <taxon>Collembola</taxon>
        <taxon>Entomobryomorpha</taxon>
        <taxon>Isotomoidea</taxon>
        <taxon>Isotomidae</taxon>
        <taxon>Proisotominae</taxon>
        <taxon>Folsomia</taxon>
    </lineage>
</organism>
<accession>A0A226CVT1</accession>
<evidence type="ECO:0000256" key="4">
    <source>
        <dbReference type="ARBA" id="ARBA00022989"/>
    </source>
</evidence>
<keyword evidence="10" id="KW-1185">Reference proteome</keyword>
<evidence type="ECO:0000313" key="9">
    <source>
        <dbReference type="EMBL" id="OXA36724.1"/>
    </source>
</evidence>
<feature type="transmembrane region" description="Helical" evidence="8">
    <location>
        <begin position="169"/>
        <end position="192"/>
    </location>
</feature>
<keyword evidence="7" id="KW-0325">Glycoprotein</keyword>
<keyword evidence="6" id="KW-0675">Receptor</keyword>
<evidence type="ECO:0008006" key="11">
    <source>
        <dbReference type="Google" id="ProtNLM"/>
    </source>
</evidence>